<proteinExistence type="predicted"/>
<keyword evidence="3" id="KW-1185">Reference proteome</keyword>
<feature type="compositionally biased region" description="Polar residues" evidence="1">
    <location>
        <begin position="99"/>
        <end position="110"/>
    </location>
</feature>
<evidence type="ECO:0000256" key="1">
    <source>
        <dbReference type="SAM" id="MobiDB-lite"/>
    </source>
</evidence>
<name>A0A8X6T8X2_NEPPI</name>
<sequence>MCQGSLLIYSNSDSHLIGGNAARPITGIVASDLTLDIGLGKSWLLVYFCIASGLSCSNSRSSTRSKPAGPSDRATEAGCLFEQNDRRGSVERRGPTLSPADSDNKNSFGT</sequence>
<gene>
    <name evidence="2" type="ORF">NPIL_549581</name>
</gene>
<feature type="compositionally biased region" description="Low complexity" evidence="1">
    <location>
        <begin position="55"/>
        <end position="65"/>
    </location>
</feature>
<dbReference type="EMBL" id="BMAW01053038">
    <property type="protein sequence ID" value="GFS88919.1"/>
    <property type="molecule type" value="Genomic_DNA"/>
</dbReference>
<feature type="compositionally biased region" description="Basic and acidic residues" evidence="1">
    <location>
        <begin position="83"/>
        <end position="94"/>
    </location>
</feature>
<protein>
    <submittedName>
        <fullName evidence="2">Uncharacterized protein</fullName>
    </submittedName>
</protein>
<dbReference type="Proteomes" id="UP000887013">
    <property type="component" value="Unassembled WGS sequence"/>
</dbReference>
<dbReference type="OrthoDB" id="6428968at2759"/>
<reference evidence="2" key="1">
    <citation type="submission" date="2020-08" db="EMBL/GenBank/DDBJ databases">
        <title>Multicomponent nature underlies the extraordinary mechanical properties of spider dragline silk.</title>
        <authorList>
            <person name="Kono N."/>
            <person name="Nakamura H."/>
            <person name="Mori M."/>
            <person name="Yoshida Y."/>
            <person name="Ohtoshi R."/>
            <person name="Malay A.D."/>
            <person name="Moran D.A.P."/>
            <person name="Tomita M."/>
            <person name="Numata K."/>
            <person name="Arakawa K."/>
        </authorList>
    </citation>
    <scope>NUCLEOTIDE SEQUENCE</scope>
</reference>
<evidence type="ECO:0000313" key="3">
    <source>
        <dbReference type="Proteomes" id="UP000887013"/>
    </source>
</evidence>
<comment type="caution">
    <text evidence="2">The sequence shown here is derived from an EMBL/GenBank/DDBJ whole genome shotgun (WGS) entry which is preliminary data.</text>
</comment>
<evidence type="ECO:0000313" key="2">
    <source>
        <dbReference type="EMBL" id="GFS88919.1"/>
    </source>
</evidence>
<feature type="region of interest" description="Disordered" evidence="1">
    <location>
        <begin position="55"/>
        <end position="110"/>
    </location>
</feature>
<organism evidence="2 3">
    <name type="scientific">Nephila pilipes</name>
    <name type="common">Giant wood spider</name>
    <name type="synonym">Nephila maculata</name>
    <dbReference type="NCBI Taxonomy" id="299642"/>
    <lineage>
        <taxon>Eukaryota</taxon>
        <taxon>Metazoa</taxon>
        <taxon>Ecdysozoa</taxon>
        <taxon>Arthropoda</taxon>
        <taxon>Chelicerata</taxon>
        <taxon>Arachnida</taxon>
        <taxon>Araneae</taxon>
        <taxon>Araneomorphae</taxon>
        <taxon>Entelegynae</taxon>
        <taxon>Araneoidea</taxon>
        <taxon>Nephilidae</taxon>
        <taxon>Nephila</taxon>
    </lineage>
</organism>
<dbReference type="AlphaFoldDB" id="A0A8X6T8X2"/>
<accession>A0A8X6T8X2</accession>